<evidence type="ECO:0000256" key="11">
    <source>
        <dbReference type="RuleBase" id="RU000644"/>
    </source>
</evidence>
<dbReference type="PANTHER" id="PTHR43381">
    <property type="entry name" value="TRANSLATION INITIATION FACTOR IF-2-RELATED"/>
    <property type="match status" value="1"/>
</dbReference>
<evidence type="ECO:0000256" key="10">
    <source>
        <dbReference type="HAMAP-Rule" id="MF_00100"/>
    </source>
</evidence>
<dbReference type="GO" id="GO:0003924">
    <property type="term" value="F:GTPase activity"/>
    <property type="evidence" value="ECO:0007669"/>
    <property type="project" value="UniProtKB-UniRule"/>
</dbReference>
<dbReference type="FunFam" id="2.40.30.10:FF:000008">
    <property type="entry name" value="Translation initiation factor IF-2"/>
    <property type="match status" value="1"/>
</dbReference>
<dbReference type="InterPro" id="IPR006847">
    <property type="entry name" value="IF2_N"/>
</dbReference>
<dbReference type="Pfam" id="PF03144">
    <property type="entry name" value="GTP_EFTU_D2"/>
    <property type="match status" value="1"/>
</dbReference>
<dbReference type="Pfam" id="PF04760">
    <property type="entry name" value="IF2_N"/>
    <property type="match status" value="2"/>
</dbReference>
<dbReference type="HAMAP" id="MF_00100_B">
    <property type="entry name" value="IF_2_B"/>
    <property type="match status" value="1"/>
</dbReference>
<evidence type="ECO:0000256" key="12">
    <source>
        <dbReference type="RuleBase" id="RU000645"/>
    </source>
</evidence>
<feature type="compositionally biased region" description="Pro residues" evidence="13">
    <location>
        <begin position="230"/>
        <end position="239"/>
    </location>
</feature>
<dbReference type="FunFam" id="3.40.50.300:FF:000019">
    <property type="entry name" value="Translation initiation factor IF-2"/>
    <property type="match status" value="1"/>
</dbReference>
<dbReference type="InterPro" id="IPR000178">
    <property type="entry name" value="TF_IF2_bacterial-like"/>
</dbReference>
<keyword evidence="8 10" id="KW-0342">GTP-binding</keyword>
<comment type="similarity">
    <text evidence="2 10 11">Belongs to the TRAFAC class translation factor GTPase superfamily. Classic translation factor GTPase family. IF-2 subfamily.</text>
</comment>
<keyword evidence="15" id="KW-1185">Reference proteome</keyword>
<dbReference type="GO" id="GO:0005829">
    <property type="term" value="C:cytosol"/>
    <property type="evidence" value="ECO:0007669"/>
    <property type="project" value="TreeGrafter"/>
</dbReference>
<dbReference type="AlphaFoldDB" id="A0A2V4B3K4"/>
<dbReference type="PRINTS" id="PR00315">
    <property type="entry name" value="ELONGATNFCT"/>
</dbReference>
<dbReference type="SUPFAM" id="SSF52540">
    <property type="entry name" value="P-loop containing nucleoside triphosphate hydrolases"/>
    <property type="match status" value="1"/>
</dbReference>
<evidence type="ECO:0000256" key="1">
    <source>
        <dbReference type="ARBA" id="ARBA00004496"/>
    </source>
</evidence>
<dbReference type="InterPro" id="IPR005225">
    <property type="entry name" value="Small_GTP-bd"/>
</dbReference>
<evidence type="ECO:0000313" key="15">
    <source>
        <dbReference type="Proteomes" id="UP000249915"/>
    </source>
</evidence>
<dbReference type="Pfam" id="PF22042">
    <property type="entry name" value="EF-G_D2"/>
    <property type="match status" value="1"/>
</dbReference>
<dbReference type="FunFam" id="3.40.50.10050:FF:000001">
    <property type="entry name" value="Translation initiation factor IF-2"/>
    <property type="match status" value="1"/>
</dbReference>
<keyword evidence="6 10" id="KW-0547">Nucleotide-binding</keyword>
<sequence length="967" mass="100912">MAGKARVHELAKELGVTSKEVLAKLKEQGEFVKSASSTVEAPVARRLRDAFVGKDGKSDRKSGRSSAPSGNGSASASAAAGSTKPAPPAQQQSEPQRPAQHRSAQQAPKPGPKPGPKPAQPGPKPPAPKPEEQAPAARATPPKQEQQPSPGSVVPPKPQGPKPGPKPGPRPPRVGNNPFGVGSGSPPPRPSSQRPGGGQQGGERGQRPGGERPAAGPRGGAPSGNRPSPGNMPPRPNPGMMPTRPARPAGGPGGGRGGPGGGRGGPGGGRGGPGAGRGGPGGGGGGFRGGGGPGGGGGGGGFRGGPGGAPAGGGFRGGRGGPGGRGGAAGAFGRPGGPSRKGRKSKRQKRQEYMENMQAPSVGGVRLPKGSGETIRLPRGASLTDFAEKIDANPASLVQVLFHLGEMVTATQSVSEDVLELLGTEMNYNVQVVSPEEEDRELLEAFDITYGEDAGDEEDLQVRPPVVTVMGHVDHGKTRLLDTIRKTKVHEGEAGGITQHIGAYQVETELEGEPRLVTFIDTPGHEAFTAMRARGAQATDIAVIVVAADDGVMPQTVEAINHAQAAKAPIVVAVNKIDKEGANPQKIRQQLTEYGLVAEEYGGDTMFVDISARENINIDGLLEAILLTADAALDLRANPDMEAQGVAIEAHLDRGRGPVATVLVQRGTLRMGDSVVAGDAYGRVRRMVDEYNRDVTEATPSRPVQVIGFTSVPRAGDTFLVVEEDRVARQIAERRQARIRNAENAAKRKRVSLEDLDSALKETNSLNLIIKGDNSGTVEALEASLMQIDVGDEVELSIVHRGVGGVTESDIDLATASDAIVLGFNVRAQGKATERANREGVDVRYYTVIYQAIDEIEQALKGMLKPEYEEVELGAAEVREVFKSSKHGTIAGCLVTSGHIRRNAKARLLRDGVVVSDNLPVNSLRRFKDDVVEVRDGFECGLTLGKFSDIKVGDVIETYEHREKPRA</sequence>
<dbReference type="GO" id="GO:0003743">
    <property type="term" value="F:translation initiation factor activity"/>
    <property type="evidence" value="ECO:0007669"/>
    <property type="project" value="UniProtKB-UniRule"/>
</dbReference>
<dbReference type="CDD" id="cd03702">
    <property type="entry name" value="IF2_mtIF2_II"/>
    <property type="match status" value="1"/>
</dbReference>
<reference evidence="14 15" key="1">
    <citation type="submission" date="2016-07" db="EMBL/GenBank/DDBJ databases">
        <title>Draft genome sequence of Prauserella muralis DSM 45305, isolated from a mould-covered wall in an indoor environment.</title>
        <authorList>
            <person name="Ruckert C."/>
            <person name="Albersmeier A."/>
            <person name="Jiang C.-L."/>
            <person name="Jiang Y."/>
            <person name="Kalinowski J."/>
            <person name="Schneider O."/>
            <person name="Winkler A."/>
            <person name="Zotchev S.B."/>
        </authorList>
    </citation>
    <scope>NUCLEOTIDE SEQUENCE [LARGE SCALE GENOMIC DNA]</scope>
    <source>
        <strain evidence="14 15">DSM 45305</strain>
    </source>
</reference>
<dbReference type="SUPFAM" id="SSF52156">
    <property type="entry name" value="Initiation factor IF2/eIF5b, domain 3"/>
    <property type="match status" value="1"/>
</dbReference>
<feature type="compositionally biased region" description="Basic residues" evidence="13">
    <location>
        <begin position="340"/>
        <end position="349"/>
    </location>
</feature>
<dbReference type="Gene3D" id="3.40.50.300">
    <property type="entry name" value="P-loop containing nucleotide triphosphate hydrolases"/>
    <property type="match status" value="1"/>
</dbReference>
<evidence type="ECO:0000256" key="8">
    <source>
        <dbReference type="ARBA" id="ARBA00023134"/>
    </source>
</evidence>
<dbReference type="Gene3D" id="3.40.50.10050">
    <property type="entry name" value="Translation initiation factor IF- 2, domain 3"/>
    <property type="match status" value="1"/>
</dbReference>
<dbReference type="FunFam" id="2.40.30.10:FF:000007">
    <property type="entry name" value="Translation initiation factor IF-2"/>
    <property type="match status" value="1"/>
</dbReference>
<feature type="compositionally biased region" description="Basic and acidic residues" evidence="13">
    <location>
        <begin position="46"/>
        <end position="62"/>
    </location>
</feature>
<gene>
    <name evidence="10" type="primary">infB</name>
    <name evidence="14" type="ORF">BAY60_16610</name>
</gene>
<feature type="compositionally biased region" description="Pro residues" evidence="13">
    <location>
        <begin position="109"/>
        <end position="128"/>
    </location>
</feature>
<dbReference type="RefSeq" id="WP_112281981.1">
    <property type="nucleotide sequence ID" value="NZ_MASW01000002.1"/>
</dbReference>
<evidence type="ECO:0000256" key="9">
    <source>
        <dbReference type="ARBA" id="ARBA00025162"/>
    </source>
</evidence>
<dbReference type="PROSITE" id="PS01176">
    <property type="entry name" value="IF2"/>
    <property type="match status" value="1"/>
</dbReference>
<dbReference type="EMBL" id="MASW01000002">
    <property type="protein sequence ID" value="PXY27968.1"/>
    <property type="molecule type" value="Genomic_DNA"/>
</dbReference>
<dbReference type="GO" id="GO:0005525">
    <property type="term" value="F:GTP binding"/>
    <property type="evidence" value="ECO:0007669"/>
    <property type="project" value="UniProtKB-KW"/>
</dbReference>
<name>A0A2V4B3K4_9PSEU</name>
<dbReference type="NCBIfam" id="TIGR00487">
    <property type="entry name" value="IF-2"/>
    <property type="match status" value="1"/>
</dbReference>
<comment type="function">
    <text evidence="9 10 11">One of the essential components for the initiation of protein synthesis. Protects formylmethionyl-tRNA from spontaneous hydrolysis and promotes its binding to the 30S ribosomal subunits. Also involved in the hydrolysis of GTP during the formation of the 70S ribosomal complex.</text>
</comment>
<dbReference type="Gene3D" id="1.10.10.2480">
    <property type="match status" value="1"/>
</dbReference>
<dbReference type="InterPro" id="IPR004161">
    <property type="entry name" value="EFTu-like_2"/>
</dbReference>
<dbReference type="InterPro" id="IPR036925">
    <property type="entry name" value="TIF_IF2_dom3_sf"/>
</dbReference>
<comment type="subcellular location">
    <subcellularLocation>
        <location evidence="1 10 12">Cytoplasm</location>
    </subcellularLocation>
</comment>
<dbReference type="PROSITE" id="PS51722">
    <property type="entry name" value="G_TR_2"/>
    <property type="match status" value="1"/>
</dbReference>
<evidence type="ECO:0000256" key="3">
    <source>
        <dbReference type="ARBA" id="ARBA00020675"/>
    </source>
</evidence>
<comment type="caution">
    <text evidence="14">The sequence shown here is derived from an EMBL/GenBank/DDBJ whole genome shotgun (WGS) entry which is preliminary data.</text>
</comment>
<keyword evidence="7 10" id="KW-0648">Protein biosynthesis</keyword>
<evidence type="ECO:0000256" key="6">
    <source>
        <dbReference type="ARBA" id="ARBA00022741"/>
    </source>
</evidence>
<dbReference type="Pfam" id="PF00009">
    <property type="entry name" value="GTP_EFTU"/>
    <property type="match status" value="1"/>
</dbReference>
<feature type="compositionally biased region" description="Pro residues" evidence="13">
    <location>
        <begin position="153"/>
        <end position="172"/>
    </location>
</feature>
<evidence type="ECO:0000256" key="7">
    <source>
        <dbReference type="ARBA" id="ARBA00022917"/>
    </source>
</evidence>
<feature type="region of interest" description="Disordered" evidence="13">
    <location>
        <begin position="30"/>
        <end position="355"/>
    </location>
</feature>
<dbReference type="InterPro" id="IPR000795">
    <property type="entry name" value="T_Tr_GTP-bd_dom"/>
</dbReference>
<dbReference type="InterPro" id="IPR027417">
    <property type="entry name" value="P-loop_NTPase"/>
</dbReference>
<evidence type="ECO:0000256" key="5">
    <source>
        <dbReference type="ARBA" id="ARBA00022540"/>
    </source>
</evidence>
<dbReference type="Pfam" id="PF11987">
    <property type="entry name" value="IF-2"/>
    <property type="match status" value="1"/>
</dbReference>
<feature type="compositionally biased region" description="Low complexity" evidence="13">
    <location>
        <begin position="240"/>
        <end position="249"/>
    </location>
</feature>
<organism evidence="14 15">
    <name type="scientific">Prauserella muralis</name>
    <dbReference type="NCBI Taxonomy" id="588067"/>
    <lineage>
        <taxon>Bacteria</taxon>
        <taxon>Bacillati</taxon>
        <taxon>Actinomycetota</taxon>
        <taxon>Actinomycetes</taxon>
        <taxon>Pseudonocardiales</taxon>
        <taxon>Pseudonocardiaceae</taxon>
        <taxon>Prauserella</taxon>
    </lineage>
</organism>
<dbReference type="Gene3D" id="2.40.30.10">
    <property type="entry name" value="Translation factors"/>
    <property type="match status" value="2"/>
</dbReference>
<feature type="binding site" evidence="10">
    <location>
        <begin position="521"/>
        <end position="525"/>
    </location>
    <ligand>
        <name>GTP</name>
        <dbReference type="ChEBI" id="CHEBI:37565"/>
    </ligand>
</feature>
<dbReference type="CDD" id="cd01887">
    <property type="entry name" value="IF2_eIF5B"/>
    <property type="match status" value="1"/>
</dbReference>
<dbReference type="NCBIfam" id="TIGR00231">
    <property type="entry name" value="small_GTP"/>
    <property type="match status" value="1"/>
</dbReference>
<keyword evidence="5 10" id="KW-0396">Initiation factor</keyword>
<evidence type="ECO:0000256" key="13">
    <source>
        <dbReference type="SAM" id="MobiDB-lite"/>
    </source>
</evidence>
<feature type="binding site" evidence="10">
    <location>
        <begin position="471"/>
        <end position="478"/>
    </location>
    <ligand>
        <name>GTP</name>
        <dbReference type="ChEBI" id="CHEBI:37565"/>
    </ligand>
</feature>
<dbReference type="InterPro" id="IPR009000">
    <property type="entry name" value="Transl_B-barrel_sf"/>
</dbReference>
<feature type="compositionally biased region" description="Low complexity" evidence="13">
    <location>
        <begin position="64"/>
        <end position="108"/>
    </location>
</feature>
<evidence type="ECO:0000256" key="2">
    <source>
        <dbReference type="ARBA" id="ARBA00007733"/>
    </source>
</evidence>
<dbReference type="InterPro" id="IPR044145">
    <property type="entry name" value="IF2_II"/>
</dbReference>
<evidence type="ECO:0000256" key="4">
    <source>
        <dbReference type="ARBA" id="ARBA00022490"/>
    </source>
</evidence>
<feature type="compositionally biased region" description="Gly residues" evidence="13">
    <location>
        <begin position="250"/>
        <end position="336"/>
    </location>
</feature>
<dbReference type="InterPro" id="IPR023115">
    <property type="entry name" value="TIF_IF2_dom3"/>
</dbReference>
<comment type="caution">
    <text evidence="10">Lacks conserved residue(s) required for the propagation of feature annotation.</text>
</comment>
<protein>
    <recommendedName>
        <fullName evidence="3 10">Translation initiation factor IF-2</fullName>
    </recommendedName>
</protein>
<feature type="binding site" evidence="10">
    <location>
        <begin position="575"/>
        <end position="578"/>
    </location>
    <ligand>
        <name>GTP</name>
        <dbReference type="ChEBI" id="CHEBI:37565"/>
    </ligand>
</feature>
<dbReference type="InterPro" id="IPR015760">
    <property type="entry name" value="TIF_IF2"/>
</dbReference>
<accession>A0A2V4B3K4</accession>
<dbReference type="SUPFAM" id="SSF50447">
    <property type="entry name" value="Translation proteins"/>
    <property type="match status" value="2"/>
</dbReference>
<dbReference type="PANTHER" id="PTHR43381:SF5">
    <property type="entry name" value="TR-TYPE G DOMAIN-CONTAINING PROTEIN"/>
    <property type="match status" value="1"/>
</dbReference>
<dbReference type="InterPro" id="IPR053905">
    <property type="entry name" value="EF-G-like_DII"/>
</dbReference>
<dbReference type="Proteomes" id="UP000249915">
    <property type="component" value="Unassembled WGS sequence"/>
</dbReference>
<proteinExistence type="inferred from homology"/>
<keyword evidence="4 10" id="KW-0963">Cytoplasm</keyword>
<dbReference type="OrthoDB" id="9811804at2"/>
<evidence type="ECO:0000313" key="14">
    <source>
        <dbReference type="EMBL" id="PXY27968.1"/>
    </source>
</evidence>
<dbReference type="CDD" id="cd03692">
    <property type="entry name" value="mtIF2_IVc"/>
    <property type="match status" value="1"/>
</dbReference>